<evidence type="ECO:0000256" key="4">
    <source>
        <dbReference type="ARBA" id="ARBA00022989"/>
    </source>
</evidence>
<dbReference type="RefSeq" id="WP_345053904.1">
    <property type="nucleotide sequence ID" value="NZ_BAABDK010000016.1"/>
</dbReference>
<evidence type="ECO:0000256" key="6">
    <source>
        <dbReference type="SAM" id="Phobius"/>
    </source>
</evidence>
<dbReference type="InterPro" id="IPR003856">
    <property type="entry name" value="LPS_length_determ_N"/>
</dbReference>
<keyword evidence="4 6" id="KW-1133">Transmembrane helix</keyword>
<reference evidence="10" key="1">
    <citation type="journal article" date="2019" name="Int. J. Syst. Evol. Microbiol.">
        <title>The Global Catalogue of Microorganisms (GCM) 10K type strain sequencing project: providing services to taxonomists for standard genome sequencing and annotation.</title>
        <authorList>
            <consortium name="The Broad Institute Genomics Platform"/>
            <consortium name="The Broad Institute Genome Sequencing Center for Infectious Disease"/>
            <person name="Wu L."/>
            <person name="Ma J."/>
        </authorList>
    </citation>
    <scope>NUCLEOTIDE SEQUENCE [LARGE SCALE GENOMIC DNA]</scope>
    <source>
        <strain evidence="10">JCM 17225</strain>
    </source>
</reference>
<dbReference type="Pfam" id="PF02706">
    <property type="entry name" value="Wzz"/>
    <property type="match status" value="1"/>
</dbReference>
<evidence type="ECO:0000259" key="8">
    <source>
        <dbReference type="Pfam" id="PF13807"/>
    </source>
</evidence>
<evidence type="ECO:0008006" key="11">
    <source>
        <dbReference type="Google" id="ProtNLM"/>
    </source>
</evidence>
<sequence length="706" mass="77949">MNELNQNLRLLRPLWRGLPIVVLSLVLALALAHHYLRYATPLYESSAEIKLAEANEGPINTNLIKTSDAFSPVNKAGGEVVLLKSELLVGKALRSLPFAISTYRVGEIRKTEMYLESPFLVTLTQQTGQWNDKVFKLKIAPNGRLLLTTPAGGAVWGRLGQPLKLPGMEVVIKPNEALLKARPGLPLADRYEFVRHSEARLMSDVLDRLDVTSVEKDVAVIRVSYRSPVPEKAADLVNALTNVYMADYLENKYKVVNASVDVIDQQLRAVSASLSHAEDSVQGYRDQKRIVNIGQETETDLRKIAELKIQRANLHMSLAAANELYRYMKSGKRDILQLAPTFGAFNDQLSNDIVKRMKDLQADRRDLLLRFRPQDEKVVAIDGKLMDLNSYLLESIKNTRNALTIKYNELGRAIGQSEHGFVGLPTREKNLAILERDFQLNEKLYILLHEKKTEAEIAKAAPTSSHRIISWGDAALDPIAPNHALVLAVAGFLGLLSGTLVVYLFSGLRGTPSDTFTVQKESDLPLAASLPNLATPGQQLAFFRQLAIRLELKGLLALGSKVVVSSFTGAEGQTFFFEHLRVALAEQSKKVRAIHIENALSLNPDALPTELLLVHNVALAADSLSLAVMADATVNLVLIDSRTTPLHRLGELEQLVAEYQLPNVQLCLNREGYRPGLLARLWKRPARQMAWATAADTAHAGAPAAA</sequence>
<proteinExistence type="predicted"/>
<evidence type="ECO:0000256" key="5">
    <source>
        <dbReference type="ARBA" id="ARBA00023136"/>
    </source>
</evidence>
<accession>A0ABP7U576</accession>
<evidence type="ECO:0000256" key="2">
    <source>
        <dbReference type="ARBA" id="ARBA00022475"/>
    </source>
</evidence>
<gene>
    <name evidence="9" type="ORF">GCM10022409_21170</name>
</gene>
<feature type="domain" description="Tyrosine-protein kinase G-rich" evidence="8">
    <location>
        <begin position="433"/>
        <end position="503"/>
    </location>
</feature>
<keyword evidence="10" id="KW-1185">Reference proteome</keyword>
<evidence type="ECO:0000313" key="10">
    <source>
        <dbReference type="Proteomes" id="UP001501469"/>
    </source>
</evidence>
<dbReference type="Proteomes" id="UP001501469">
    <property type="component" value="Unassembled WGS sequence"/>
</dbReference>
<feature type="transmembrane region" description="Helical" evidence="6">
    <location>
        <begin position="484"/>
        <end position="505"/>
    </location>
</feature>
<dbReference type="EMBL" id="BAABDK010000016">
    <property type="protein sequence ID" value="GAA4036024.1"/>
    <property type="molecule type" value="Genomic_DNA"/>
</dbReference>
<keyword evidence="2" id="KW-1003">Cell membrane</keyword>
<dbReference type="PANTHER" id="PTHR32309:SF31">
    <property type="entry name" value="CAPSULAR EXOPOLYSACCHARIDE FAMILY"/>
    <property type="match status" value="1"/>
</dbReference>
<dbReference type="Pfam" id="PF13807">
    <property type="entry name" value="GNVR"/>
    <property type="match status" value="1"/>
</dbReference>
<comment type="caution">
    <text evidence="9">The sequence shown here is derived from an EMBL/GenBank/DDBJ whole genome shotgun (WGS) entry which is preliminary data.</text>
</comment>
<evidence type="ECO:0000256" key="3">
    <source>
        <dbReference type="ARBA" id="ARBA00022692"/>
    </source>
</evidence>
<name>A0ABP7U576_9BACT</name>
<evidence type="ECO:0000256" key="1">
    <source>
        <dbReference type="ARBA" id="ARBA00004651"/>
    </source>
</evidence>
<keyword evidence="5 6" id="KW-0472">Membrane</keyword>
<protein>
    <recommendedName>
        <fullName evidence="11">Tyrosine kinase G-rich domain-containing protein</fullName>
    </recommendedName>
</protein>
<feature type="domain" description="Polysaccharide chain length determinant N-terminal" evidence="7">
    <location>
        <begin position="9"/>
        <end position="95"/>
    </location>
</feature>
<evidence type="ECO:0000313" key="9">
    <source>
        <dbReference type="EMBL" id="GAA4036024.1"/>
    </source>
</evidence>
<dbReference type="InterPro" id="IPR032807">
    <property type="entry name" value="GNVR"/>
</dbReference>
<evidence type="ECO:0000259" key="7">
    <source>
        <dbReference type="Pfam" id="PF02706"/>
    </source>
</evidence>
<organism evidence="9 10">
    <name type="scientific">Hymenobacter glaciei</name>
    <dbReference type="NCBI Taxonomy" id="877209"/>
    <lineage>
        <taxon>Bacteria</taxon>
        <taxon>Pseudomonadati</taxon>
        <taxon>Bacteroidota</taxon>
        <taxon>Cytophagia</taxon>
        <taxon>Cytophagales</taxon>
        <taxon>Hymenobacteraceae</taxon>
        <taxon>Hymenobacter</taxon>
    </lineage>
</organism>
<comment type="subcellular location">
    <subcellularLocation>
        <location evidence="1">Cell membrane</location>
        <topology evidence="1">Multi-pass membrane protein</topology>
    </subcellularLocation>
</comment>
<keyword evidence="3 6" id="KW-0812">Transmembrane</keyword>
<dbReference type="PANTHER" id="PTHR32309">
    <property type="entry name" value="TYROSINE-PROTEIN KINASE"/>
    <property type="match status" value="1"/>
</dbReference>
<dbReference type="InterPro" id="IPR050445">
    <property type="entry name" value="Bact_polysacc_biosynth/exp"/>
</dbReference>